<feature type="transmembrane region" description="Helical" evidence="9">
    <location>
        <begin position="586"/>
        <end position="605"/>
    </location>
</feature>
<evidence type="ECO:0000313" key="12">
    <source>
        <dbReference type="Proteomes" id="UP000606786"/>
    </source>
</evidence>
<feature type="transmembrane region" description="Helical" evidence="9">
    <location>
        <begin position="671"/>
        <end position="689"/>
    </location>
</feature>
<dbReference type="Proteomes" id="UP000606786">
    <property type="component" value="Unassembled WGS sequence"/>
</dbReference>
<keyword evidence="12" id="KW-1185">Reference proteome</keyword>
<comment type="subcellular location">
    <subcellularLocation>
        <location evidence="1">Membrane</location>
        <topology evidence="1">Multi-pass membrane protein</topology>
    </subcellularLocation>
</comment>
<dbReference type="GO" id="GO:0005886">
    <property type="term" value="C:plasma membrane"/>
    <property type="evidence" value="ECO:0007669"/>
    <property type="project" value="TreeGrafter"/>
</dbReference>
<keyword evidence="5" id="KW-0547">Nucleotide-binding</keyword>
<protein>
    <submittedName>
        <fullName evidence="11">(Mediterranean fruit fly) hypothetical protein</fullName>
    </submittedName>
</protein>
<dbReference type="SMART" id="SM00382">
    <property type="entry name" value="AAA"/>
    <property type="match status" value="1"/>
</dbReference>
<dbReference type="CDD" id="cd03213">
    <property type="entry name" value="ABCG_EPDR"/>
    <property type="match status" value="1"/>
</dbReference>
<reference evidence="11" key="1">
    <citation type="submission" date="2020-11" db="EMBL/GenBank/DDBJ databases">
        <authorList>
            <person name="Whitehead M."/>
        </authorList>
    </citation>
    <scope>NUCLEOTIDE SEQUENCE</scope>
    <source>
        <strain evidence="11">EGII</strain>
    </source>
</reference>
<dbReference type="EMBL" id="CAJHJT010000012">
    <property type="protein sequence ID" value="CAD6997658.1"/>
    <property type="molecule type" value="Genomic_DNA"/>
</dbReference>
<sequence>MLSAREQFFTSSTVPTSALGMGIEVVDQRSGSVYSPTTVPLTSVHGWRNGGSVFATAPPANTDSQVTEVDKEHHPTKSEPLPLVAKINGCNGNVEKGCDEPFSNLPSRVPVDIEFKELSLTVHMGFGKGEKEILHNVCGKFPGSQLIAIMGPSGAGKSTLLDALSGFKTTGVDGSILLNGRRRDLPSFRRMSCYITQDDRLQPLLTVNENMHIAADLKLGTNVSYEEKEGRIEDILLLLGLYEHDQTMTMRLSGGQKKRLSIAMELINNPTVMFLDEPTTGLDSSSCTKVLELCKKLAQQGRTIICTIHQPTAKLFQIFDQVYVLSAGNCVYQGSTERLVPFLQTVDLPCPVYHNPADYIIELACGEYGKDKVDILKSAAENGGSLAWFENSNSILRAEALMRKYPIPKKTQKRSLEDTSYLNQLSVLIHRGYVKAKRDTTLTHLRIAVNVFVAIILGSLYTGSGREGSRVLDNYNLLFAILIHHSMTTMMLTVLTFPIEMSILLKEHFNRWYSLKAYYTSITLIDLPISIIGCLLFTVIVYLWSYQPMEWTRFWMFFAISLLTVFVGQSFGLMIGAWFSVVNGTFLAPVLTIPMMMFAGFGVTLRDLPSYLKWGSHISYLRYGLEGFVGAIYGEGRGVLDCNEAPYCHYRYPQKFLEEITMRGDQFWNDFIALCVISIAFRVVAFVVLKAKIHSVK</sequence>
<feature type="transmembrane region" description="Helical" evidence="9">
    <location>
        <begin position="475"/>
        <end position="497"/>
    </location>
</feature>
<proteinExistence type="inferred from homology"/>
<feature type="transmembrane region" description="Helical" evidence="9">
    <location>
        <begin position="556"/>
        <end position="579"/>
    </location>
</feature>
<dbReference type="GO" id="GO:0016887">
    <property type="term" value="F:ATP hydrolysis activity"/>
    <property type="evidence" value="ECO:0007669"/>
    <property type="project" value="InterPro"/>
</dbReference>
<dbReference type="GO" id="GO:0005524">
    <property type="term" value="F:ATP binding"/>
    <property type="evidence" value="ECO:0007669"/>
    <property type="project" value="UniProtKB-KW"/>
</dbReference>
<evidence type="ECO:0000256" key="8">
    <source>
        <dbReference type="ARBA" id="ARBA00023136"/>
    </source>
</evidence>
<evidence type="ECO:0000256" key="4">
    <source>
        <dbReference type="ARBA" id="ARBA00022692"/>
    </source>
</evidence>
<dbReference type="GO" id="GO:0140359">
    <property type="term" value="F:ABC-type transporter activity"/>
    <property type="evidence" value="ECO:0007669"/>
    <property type="project" value="InterPro"/>
</dbReference>
<dbReference type="InterPro" id="IPR003593">
    <property type="entry name" value="AAA+_ATPase"/>
</dbReference>
<evidence type="ECO:0000256" key="6">
    <source>
        <dbReference type="ARBA" id="ARBA00022840"/>
    </source>
</evidence>
<dbReference type="FunFam" id="3.40.50.300:FF:001077">
    <property type="entry name" value="Uncharacterized protein, isoform A"/>
    <property type="match status" value="1"/>
</dbReference>
<feature type="transmembrane region" description="Helical" evidence="9">
    <location>
        <begin position="518"/>
        <end position="544"/>
    </location>
</feature>
<evidence type="ECO:0000313" key="11">
    <source>
        <dbReference type="EMBL" id="CAD6997658.1"/>
    </source>
</evidence>
<keyword evidence="3" id="KW-0813">Transport</keyword>
<organism evidence="11 12">
    <name type="scientific">Ceratitis capitata</name>
    <name type="common">Mediterranean fruit fly</name>
    <name type="synonym">Tephritis capitata</name>
    <dbReference type="NCBI Taxonomy" id="7213"/>
    <lineage>
        <taxon>Eukaryota</taxon>
        <taxon>Metazoa</taxon>
        <taxon>Ecdysozoa</taxon>
        <taxon>Arthropoda</taxon>
        <taxon>Hexapoda</taxon>
        <taxon>Insecta</taxon>
        <taxon>Pterygota</taxon>
        <taxon>Neoptera</taxon>
        <taxon>Endopterygota</taxon>
        <taxon>Diptera</taxon>
        <taxon>Brachycera</taxon>
        <taxon>Muscomorpha</taxon>
        <taxon>Tephritoidea</taxon>
        <taxon>Tephritidae</taxon>
        <taxon>Ceratitis</taxon>
        <taxon>Ceratitis</taxon>
    </lineage>
</organism>
<evidence type="ECO:0000256" key="3">
    <source>
        <dbReference type="ARBA" id="ARBA00022448"/>
    </source>
</evidence>
<dbReference type="InterPro" id="IPR050352">
    <property type="entry name" value="ABCG_transporters"/>
</dbReference>
<dbReference type="InterPro" id="IPR013525">
    <property type="entry name" value="ABC2_TM"/>
</dbReference>
<comment type="similarity">
    <text evidence="2">Belongs to the ABC transporter superfamily. ABCG family. Eye pigment precursor importer (TC 3.A.1.204) subfamily.</text>
</comment>
<evidence type="ECO:0000259" key="10">
    <source>
        <dbReference type="PROSITE" id="PS50893"/>
    </source>
</evidence>
<evidence type="ECO:0000256" key="2">
    <source>
        <dbReference type="ARBA" id="ARBA00005814"/>
    </source>
</evidence>
<keyword evidence="4 9" id="KW-0812">Transmembrane</keyword>
<dbReference type="Pfam" id="PF19055">
    <property type="entry name" value="ABC2_membrane_7"/>
    <property type="match status" value="1"/>
</dbReference>
<dbReference type="InterPro" id="IPR017871">
    <property type="entry name" value="ABC_transporter-like_CS"/>
</dbReference>
<dbReference type="Pfam" id="PF01061">
    <property type="entry name" value="ABC2_membrane"/>
    <property type="match status" value="1"/>
</dbReference>
<gene>
    <name evidence="11" type="ORF">CCAP1982_LOCUS6288</name>
</gene>
<evidence type="ECO:0000256" key="9">
    <source>
        <dbReference type="SAM" id="Phobius"/>
    </source>
</evidence>
<accession>A0A811UH41</accession>
<evidence type="ECO:0000256" key="5">
    <source>
        <dbReference type="ARBA" id="ARBA00022741"/>
    </source>
</evidence>
<dbReference type="SUPFAM" id="SSF52540">
    <property type="entry name" value="P-loop containing nucleoside triphosphate hydrolases"/>
    <property type="match status" value="1"/>
</dbReference>
<dbReference type="KEGG" id="ccat:101460303"/>
<keyword evidence="6" id="KW-0067">ATP-binding</keyword>
<feature type="domain" description="ABC transporter" evidence="10">
    <location>
        <begin position="113"/>
        <end position="352"/>
    </location>
</feature>
<dbReference type="InterPro" id="IPR043926">
    <property type="entry name" value="ABCG_dom"/>
</dbReference>
<feature type="transmembrane region" description="Helical" evidence="9">
    <location>
        <begin position="445"/>
        <end position="463"/>
    </location>
</feature>
<evidence type="ECO:0000256" key="1">
    <source>
        <dbReference type="ARBA" id="ARBA00004141"/>
    </source>
</evidence>
<dbReference type="PROSITE" id="PS50893">
    <property type="entry name" value="ABC_TRANSPORTER_2"/>
    <property type="match status" value="1"/>
</dbReference>
<keyword evidence="7 9" id="KW-1133">Transmembrane helix</keyword>
<dbReference type="AlphaFoldDB" id="A0A811UH41"/>
<dbReference type="InterPro" id="IPR003439">
    <property type="entry name" value="ABC_transporter-like_ATP-bd"/>
</dbReference>
<dbReference type="PANTHER" id="PTHR48041:SF26">
    <property type="entry name" value="FI22810P1"/>
    <property type="match status" value="1"/>
</dbReference>
<name>A0A811UH41_CERCA</name>
<dbReference type="PROSITE" id="PS00211">
    <property type="entry name" value="ABC_TRANSPORTER_1"/>
    <property type="match status" value="1"/>
</dbReference>
<evidence type="ECO:0000256" key="7">
    <source>
        <dbReference type="ARBA" id="ARBA00022989"/>
    </source>
</evidence>
<keyword evidence="8 9" id="KW-0472">Membrane</keyword>
<dbReference type="Gene3D" id="3.40.50.300">
    <property type="entry name" value="P-loop containing nucleotide triphosphate hydrolases"/>
    <property type="match status" value="1"/>
</dbReference>
<dbReference type="Pfam" id="PF00005">
    <property type="entry name" value="ABC_tran"/>
    <property type="match status" value="1"/>
</dbReference>
<dbReference type="PANTHER" id="PTHR48041">
    <property type="entry name" value="ABC TRANSPORTER G FAMILY MEMBER 28"/>
    <property type="match status" value="1"/>
</dbReference>
<dbReference type="InterPro" id="IPR027417">
    <property type="entry name" value="P-loop_NTPase"/>
</dbReference>
<dbReference type="OrthoDB" id="66620at2759"/>
<comment type="caution">
    <text evidence="11">The sequence shown here is derived from an EMBL/GenBank/DDBJ whole genome shotgun (WGS) entry which is preliminary data.</text>
</comment>